<dbReference type="OrthoDB" id="9805682at2"/>
<evidence type="ECO:0000256" key="2">
    <source>
        <dbReference type="ARBA" id="ARBA00005745"/>
    </source>
</evidence>
<dbReference type="InterPro" id="IPR042094">
    <property type="entry name" value="T2SS_GspF_sf"/>
</dbReference>
<evidence type="ECO:0000256" key="4">
    <source>
        <dbReference type="ARBA" id="ARBA00022519"/>
    </source>
</evidence>
<evidence type="ECO:0000313" key="11">
    <source>
        <dbReference type="EMBL" id="QEG22439.1"/>
    </source>
</evidence>
<accession>A0A5B9PAC3</accession>
<evidence type="ECO:0000256" key="6">
    <source>
        <dbReference type="ARBA" id="ARBA00022989"/>
    </source>
</evidence>
<evidence type="ECO:0000256" key="9">
    <source>
        <dbReference type="SAM" id="Phobius"/>
    </source>
</evidence>
<keyword evidence="5 9" id="KW-0812">Transmembrane</keyword>
<feature type="coiled-coil region" evidence="8">
    <location>
        <begin position="91"/>
        <end position="118"/>
    </location>
</feature>
<keyword evidence="6 9" id="KW-1133">Transmembrane helix</keyword>
<keyword evidence="12" id="KW-1185">Reference proteome</keyword>
<evidence type="ECO:0000256" key="7">
    <source>
        <dbReference type="ARBA" id="ARBA00023136"/>
    </source>
</evidence>
<evidence type="ECO:0000256" key="1">
    <source>
        <dbReference type="ARBA" id="ARBA00004429"/>
    </source>
</evidence>
<organism evidence="11 12">
    <name type="scientific">Mariniblastus fucicola</name>
    <dbReference type="NCBI Taxonomy" id="980251"/>
    <lineage>
        <taxon>Bacteria</taxon>
        <taxon>Pseudomonadati</taxon>
        <taxon>Planctomycetota</taxon>
        <taxon>Planctomycetia</taxon>
        <taxon>Pirellulales</taxon>
        <taxon>Pirellulaceae</taxon>
        <taxon>Mariniblastus</taxon>
    </lineage>
</organism>
<dbReference type="InterPro" id="IPR018076">
    <property type="entry name" value="T2SS_GspF_dom"/>
</dbReference>
<keyword evidence="4" id="KW-0997">Cell inner membrane</keyword>
<evidence type="ECO:0000259" key="10">
    <source>
        <dbReference type="Pfam" id="PF00482"/>
    </source>
</evidence>
<feature type="transmembrane region" description="Helical" evidence="9">
    <location>
        <begin position="172"/>
        <end position="193"/>
    </location>
</feature>
<sequence length="407" mass="44459">MPDFTYIARDTSGAKIEGSMTANSEADVISRLTSDSLFPVSVTDAAASTKKSLEMNFEFGGKPNDQKMATFYSQLASLLENGVPLIRSLNLLKEQAKNKKLKEALNDVVARVEDGEELSDCFRRHDSIFSDMAINMSRAGAEGGFLEDALDRVGTFTEQQADLKAKTVGAMIYPMILASMGSLIVSVLVIFFVPKFAMVFESLRAEGELPAVTEWLLWFSDTLRNYGLIIVLVVGVLFAVIRSQLATEAGKMFVDRVKLKIPLVGPILLSLAVARFCRVLGTLMKNGVPILRGLEISREAAGNRVLSLAIEKAGENVTSGETLSKPLEKSGHFPIEVTEMISVAEESNTLDTVLITISDQLEKQTMRRLDVAVKLIEPFMLLIMAIVVLFVVVALLLPIMKMGQTVG</sequence>
<gene>
    <name evidence="11" type="primary">epsF_2</name>
    <name evidence="11" type="ORF">MFFC18_23190</name>
</gene>
<dbReference type="PRINTS" id="PR00812">
    <property type="entry name" value="BCTERIALGSPF"/>
</dbReference>
<keyword evidence="7 9" id="KW-0472">Membrane</keyword>
<feature type="transmembrane region" description="Helical" evidence="9">
    <location>
        <begin position="379"/>
        <end position="399"/>
    </location>
</feature>
<keyword evidence="8" id="KW-0175">Coiled coil</keyword>
<proteinExistence type="inferred from homology"/>
<dbReference type="Gene3D" id="1.20.81.30">
    <property type="entry name" value="Type II secretion system (T2SS), domain F"/>
    <property type="match status" value="2"/>
</dbReference>
<dbReference type="Pfam" id="PF00482">
    <property type="entry name" value="T2SSF"/>
    <property type="match status" value="2"/>
</dbReference>
<dbReference type="Proteomes" id="UP000322214">
    <property type="component" value="Chromosome"/>
</dbReference>
<keyword evidence="3" id="KW-1003">Cell membrane</keyword>
<protein>
    <submittedName>
        <fullName evidence="11">Type II secretion system protein F</fullName>
    </submittedName>
</protein>
<reference evidence="11 12" key="1">
    <citation type="submission" date="2019-08" db="EMBL/GenBank/DDBJ databases">
        <title>Deep-cultivation of Planctomycetes and their phenomic and genomic characterization uncovers novel biology.</title>
        <authorList>
            <person name="Wiegand S."/>
            <person name="Jogler M."/>
            <person name="Boedeker C."/>
            <person name="Pinto D."/>
            <person name="Vollmers J."/>
            <person name="Rivas-Marin E."/>
            <person name="Kohn T."/>
            <person name="Peeters S.H."/>
            <person name="Heuer A."/>
            <person name="Rast P."/>
            <person name="Oberbeckmann S."/>
            <person name="Bunk B."/>
            <person name="Jeske O."/>
            <person name="Meyerdierks A."/>
            <person name="Storesund J.E."/>
            <person name="Kallscheuer N."/>
            <person name="Luecker S."/>
            <person name="Lage O.M."/>
            <person name="Pohl T."/>
            <person name="Merkel B.J."/>
            <person name="Hornburger P."/>
            <person name="Mueller R.-W."/>
            <person name="Bruemmer F."/>
            <person name="Labrenz M."/>
            <person name="Spormann A.M."/>
            <person name="Op den Camp H."/>
            <person name="Overmann J."/>
            <person name="Amann R."/>
            <person name="Jetten M.S.M."/>
            <person name="Mascher T."/>
            <person name="Medema M.H."/>
            <person name="Devos D.P."/>
            <person name="Kaster A.-K."/>
            <person name="Ovreas L."/>
            <person name="Rohde M."/>
            <person name="Galperin M.Y."/>
            <person name="Jogler C."/>
        </authorList>
    </citation>
    <scope>NUCLEOTIDE SEQUENCE [LARGE SCALE GENOMIC DNA]</scope>
    <source>
        <strain evidence="11 12">FC18</strain>
    </source>
</reference>
<evidence type="ECO:0000256" key="3">
    <source>
        <dbReference type="ARBA" id="ARBA00022475"/>
    </source>
</evidence>
<dbReference type="RefSeq" id="WP_075086536.1">
    <property type="nucleotide sequence ID" value="NZ_CP042912.1"/>
</dbReference>
<dbReference type="STRING" id="980251.GCA_001642875_04876"/>
<comment type="subcellular location">
    <subcellularLocation>
        <location evidence="1">Cell inner membrane</location>
        <topology evidence="1">Multi-pass membrane protein</topology>
    </subcellularLocation>
</comment>
<dbReference type="FunFam" id="1.20.81.30:FF:000001">
    <property type="entry name" value="Type II secretion system protein F"/>
    <property type="match status" value="1"/>
</dbReference>
<dbReference type="KEGG" id="mff:MFFC18_23190"/>
<dbReference type="PANTHER" id="PTHR30012:SF0">
    <property type="entry name" value="TYPE II SECRETION SYSTEM PROTEIN F-RELATED"/>
    <property type="match status" value="1"/>
</dbReference>
<dbReference type="InterPro" id="IPR003004">
    <property type="entry name" value="GspF/PilC"/>
</dbReference>
<evidence type="ECO:0000256" key="5">
    <source>
        <dbReference type="ARBA" id="ARBA00022692"/>
    </source>
</evidence>
<feature type="domain" description="Type II secretion system protein GspF" evidence="10">
    <location>
        <begin position="276"/>
        <end position="398"/>
    </location>
</feature>
<evidence type="ECO:0000256" key="8">
    <source>
        <dbReference type="SAM" id="Coils"/>
    </source>
</evidence>
<feature type="domain" description="Type II secretion system protein GspF" evidence="10">
    <location>
        <begin position="71"/>
        <end position="194"/>
    </location>
</feature>
<evidence type="ECO:0000313" key="12">
    <source>
        <dbReference type="Proteomes" id="UP000322214"/>
    </source>
</evidence>
<dbReference type="GO" id="GO:0005886">
    <property type="term" value="C:plasma membrane"/>
    <property type="evidence" value="ECO:0007669"/>
    <property type="project" value="UniProtKB-SubCell"/>
</dbReference>
<dbReference type="EMBL" id="CP042912">
    <property type="protein sequence ID" value="QEG22439.1"/>
    <property type="molecule type" value="Genomic_DNA"/>
</dbReference>
<dbReference type="AlphaFoldDB" id="A0A5B9PAC3"/>
<comment type="similarity">
    <text evidence="2">Belongs to the GSP F family.</text>
</comment>
<name>A0A5B9PAC3_9BACT</name>
<feature type="transmembrane region" description="Helical" evidence="9">
    <location>
        <begin position="223"/>
        <end position="241"/>
    </location>
</feature>
<dbReference type="PANTHER" id="PTHR30012">
    <property type="entry name" value="GENERAL SECRETION PATHWAY PROTEIN"/>
    <property type="match status" value="1"/>
</dbReference>